<dbReference type="Gene3D" id="4.10.520.10">
    <property type="entry name" value="IHF-like DNA-binding proteins"/>
    <property type="match status" value="1"/>
</dbReference>
<dbReference type="SUPFAM" id="SSF47729">
    <property type="entry name" value="IHF-like DNA-binding proteins"/>
    <property type="match status" value="1"/>
</dbReference>
<evidence type="ECO:0000256" key="2">
    <source>
        <dbReference type="SAM" id="MobiDB-lite"/>
    </source>
</evidence>
<dbReference type="Pfam" id="PF00216">
    <property type="entry name" value="Bac_DNA_binding"/>
    <property type="match status" value="1"/>
</dbReference>
<dbReference type="GO" id="GO:0030527">
    <property type="term" value="F:structural constituent of chromatin"/>
    <property type="evidence" value="ECO:0007669"/>
    <property type="project" value="InterPro"/>
</dbReference>
<name>K1M479_9LACO</name>
<dbReference type="EMBL" id="AGZG01000115">
    <property type="protein sequence ID" value="EKB62191.1"/>
    <property type="molecule type" value="Genomic_DNA"/>
</dbReference>
<sequence length="121" mass="13817">MSRKQAKHNNERKNPKGKVSTGSLVRAIAKRTGVTQVDTDKVIKSLIAQIQMEVFDNNNQVSLVNLGKFWRKEVKPNNNEIIKRVNSSKKMKPKYALTFRTSANIRHELANRVKKDSDSII</sequence>
<dbReference type="InterPro" id="IPR000119">
    <property type="entry name" value="Hist_DNA-bd"/>
</dbReference>
<reference evidence="3 4" key="1">
    <citation type="submission" date="2012-07" db="EMBL/GenBank/DDBJ databases">
        <title>The Genome Sequence of Lactobacillus crispatus FB077-07.</title>
        <authorList>
            <consortium name="The Broad Institute Genome Sequencing Platform"/>
            <person name="Earl A."/>
            <person name="Ward D."/>
            <person name="Feldgarden M."/>
            <person name="Gevers D."/>
            <person name="Saerens B."/>
            <person name="Vaneechoutte M."/>
            <person name="Walker B."/>
            <person name="Young S.K."/>
            <person name="Zeng Q."/>
            <person name="Gargeya S."/>
            <person name="Fitzgerald M."/>
            <person name="Haas B."/>
            <person name="Abouelleil A."/>
            <person name="Alvarado L."/>
            <person name="Arachchi H.M."/>
            <person name="Berlin A.M."/>
            <person name="Chapman S.B."/>
            <person name="Goldberg J."/>
            <person name="Griggs A."/>
            <person name="Gujja S."/>
            <person name="Hansen M."/>
            <person name="Howarth C."/>
            <person name="Imamovic A."/>
            <person name="Larimer J."/>
            <person name="McCowen C."/>
            <person name="Montmayeur A."/>
            <person name="Murphy C."/>
            <person name="Neiman D."/>
            <person name="Pearson M."/>
            <person name="Priest M."/>
            <person name="Roberts A."/>
            <person name="Saif S."/>
            <person name="Shea T."/>
            <person name="Sisk P."/>
            <person name="Sykes S."/>
            <person name="Wortman J."/>
            <person name="Nusbaum C."/>
            <person name="Birren B."/>
        </authorList>
    </citation>
    <scope>NUCLEOTIDE SEQUENCE [LARGE SCALE GENOMIC DNA]</scope>
    <source>
        <strain evidence="3 4">FB077-07</strain>
    </source>
</reference>
<dbReference type="HOGENOM" id="CLU_2035085_0_0_9"/>
<dbReference type="GO" id="GO:0003677">
    <property type="term" value="F:DNA binding"/>
    <property type="evidence" value="ECO:0007669"/>
    <property type="project" value="InterPro"/>
</dbReference>
<dbReference type="AlphaFoldDB" id="K1M479"/>
<gene>
    <name evidence="3" type="ORF">HMPREF9249_02414</name>
</gene>
<evidence type="ECO:0000256" key="1">
    <source>
        <dbReference type="ARBA" id="ARBA00021922"/>
    </source>
</evidence>
<protein>
    <recommendedName>
        <fullName evidence="1">DNA-binding protein HU</fullName>
    </recommendedName>
</protein>
<evidence type="ECO:0000313" key="3">
    <source>
        <dbReference type="EMBL" id="EKB62191.1"/>
    </source>
</evidence>
<dbReference type="InterPro" id="IPR010992">
    <property type="entry name" value="IHF-like_DNA-bd_dom_sf"/>
</dbReference>
<dbReference type="Proteomes" id="UP000004722">
    <property type="component" value="Unassembled WGS sequence"/>
</dbReference>
<organism evidence="3 4">
    <name type="scientific">Lactobacillus crispatus FB077-07</name>
    <dbReference type="NCBI Taxonomy" id="883092"/>
    <lineage>
        <taxon>Bacteria</taxon>
        <taxon>Bacillati</taxon>
        <taxon>Bacillota</taxon>
        <taxon>Bacilli</taxon>
        <taxon>Lactobacillales</taxon>
        <taxon>Lactobacillaceae</taxon>
        <taxon>Lactobacillus</taxon>
    </lineage>
</organism>
<feature type="region of interest" description="Disordered" evidence="2">
    <location>
        <begin position="1"/>
        <end position="24"/>
    </location>
</feature>
<evidence type="ECO:0000313" key="4">
    <source>
        <dbReference type="Proteomes" id="UP000004722"/>
    </source>
</evidence>
<comment type="caution">
    <text evidence="3">The sequence shown here is derived from an EMBL/GenBank/DDBJ whole genome shotgun (WGS) entry which is preliminary data.</text>
</comment>
<dbReference type="RefSeq" id="WP_005729900.1">
    <property type="nucleotide sequence ID" value="NZ_JH932275.1"/>
</dbReference>
<accession>K1M479</accession>
<dbReference type="PATRIC" id="fig|883092.3.peg.2396"/>
<proteinExistence type="predicted"/>